<dbReference type="Gene3D" id="3.20.20.450">
    <property type="entry name" value="EAL domain"/>
    <property type="match status" value="1"/>
</dbReference>
<dbReference type="SMART" id="SM00267">
    <property type="entry name" value="GGDEF"/>
    <property type="match status" value="1"/>
</dbReference>
<proteinExistence type="predicted"/>
<dbReference type="PROSITE" id="PS50887">
    <property type="entry name" value="GGDEF"/>
    <property type="match status" value="1"/>
</dbReference>
<feature type="domain" description="EAL" evidence="2">
    <location>
        <begin position="444"/>
        <end position="690"/>
    </location>
</feature>
<dbReference type="Pfam" id="PF00989">
    <property type="entry name" value="PAS"/>
    <property type="match status" value="1"/>
</dbReference>
<dbReference type="InterPro" id="IPR001633">
    <property type="entry name" value="EAL_dom"/>
</dbReference>
<dbReference type="Pfam" id="PF00563">
    <property type="entry name" value="EAL"/>
    <property type="match status" value="1"/>
</dbReference>
<dbReference type="PROSITE" id="PS50883">
    <property type="entry name" value="EAL"/>
    <property type="match status" value="1"/>
</dbReference>
<dbReference type="SUPFAM" id="SSF52172">
    <property type="entry name" value="CheY-like"/>
    <property type="match status" value="1"/>
</dbReference>
<dbReference type="InterPro" id="IPR043128">
    <property type="entry name" value="Rev_trsase/Diguanyl_cyclase"/>
</dbReference>
<dbReference type="InterPro" id="IPR011006">
    <property type="entry name" value="CheY-like_superfamily"/>
</dbReference>
<dbReference type="KEGG" id="xfs:D934_00155"/>
<name>A0A060H0T3_XYLFS</name>
<dbReference type="Proteomes" id="UP000027215">
    <property type="component" value="Chromosome"/>
</dbReference>
<protein>
    <submittedName>
        <fullName evidence="4">Membrane protein</fullName>
    </submittedName>
</protein>
<dbReference type="InterPro" id="IPR029787">
    <property type="entry name" value="Nucleotide_cyclase"/>
</dbReference>
<feature type="coiled-coil region" evidence="1">
    <location>
        <begin position="125"/>
        <end position="152"/>
    </location>
</feature>
<dbReference type="Pfam" id="PF00990">
    <property type="entry name" value="GGDEF"/>
    <property type="match status" value="1"/>
</dbReference>
<dbReference type="SMART" id="SM00052">
    <property type="entry name" value="EAL"/>
    <property type="match status" value="1"/>
</dbReference>
<gene>
    <name evidence="4" type="ORF">D934_00155</name>
</gene>
<dbReference type="SUPFAM" id="SSF55785">
    <property type="entry name" value="PYP-like sensor domain (PAS domain)"/>
    <property type="match status" value="1"/>
</dbReference>
<dbReference type="InterPro" id="IPR000014">
    <property type="entry name" value="PAS"/>
</dbReference>
<dbReference type="InterPro" id="IPR013767">
    <property type="entry name" value="PAS_fold"/>
</dbReference>
<dbReference type="SUPFAM" id="SSF55073">
    <property type="entry name" value="Nucleotide cyclase"/>
    <property type="match status" value="1"/>
</dbReference>
<evidence type="ECO:0000259" key="2">
    <source>
        <dbReference type="PROSITE" id="PS50883"/>
    </source>
</evidence>
<dbReference type="NCBIfam" id="TIGR00229">
    <property type="entry name" value="sensory_box"/>
    <property type="match status" value="1"/>
</dbReference>
<dbReference type="RefSeq" id="WP_020852031.1">
    <property type="nucleotide sequence ID" value="NZ_CP006696.1"/>
</dbReference>
<evidence type="ECO:0000313" key="4">
    <source>
        <dbReference type="EMBL" id="AIC09123.1"/>
    </source>
</evidence>
<evidence type="ECO:0000259" key="3">
    <source>
        <dbReference type="PROSITE" id="PS50887"/>
    </source>
</evidence>
<reference evidence="4 5" key="1">
    <citation type="submission" date="2013-08" db="EMBL/GenBank/DDBJ databases">
        <authorList>
            <person name="Stouthamer R."/>
            <person name="Nunney L."/>
        </authorList>
    </citation>
    <scope>NUCLEOTIDE SEQUENCE [LARGE SCALE GENOMIC DNA]</scope>
    <source>
        <strain evidence="5">ann-1</strain>
    </source>
</reference>
<dbReference type="EMBL" id="CP006696">
    <property type="protein sequence ID" value="AIC09123.1"/>
    <property type="molecule type" value="Genomic_DNA"/>
</dbReference>
<dbReference type="InterPro" id="IPR035919">
    <property type="entry name" value="EAL_sf"/>
</dbReference>
<dbReference type="SUPFAM" id="SSF141868">
    <property type="entry name" value="EAL domain-like"/>
    <property type="match status" value="1"/>
</dbReference>
<dbReference type="GO" id="GO:0071111">
    <property type="term" value="F:cyclic-guanylate-specific phosphodiesterase activity"/>
    <property type="evidence" value="ECO:0007669"/>
    <property type="project" value="InterPro"/>
</dbReference>
<dbReference type="InterPro" id="IPR050706">
    <property type="entry name" value="Cyclic-di-GMP_PDE-like"/>
</dbReference>
<organism evidence="4 5">
    <name type="scientific">Xylella fastidiosa subsp. sandyi Ann-1</name>
    <dbReference type="NCBI Taxonomy" id="155920"/>
    <lineage>
        <taxon>Bacteria</taxon>
        <taxon>Pseudomonadati</taxon>
        <taxon>Pseudomonadota</taxon>
        <taxon>Gammaproteobacteria</taxon>
        <taxon>Lysobacterales</taxon>
        <taxon>Lysobacteraceae</taxon>
        <taxon>Xylella</taxon>
    </lineage>
</organism>
<keyword evidence="1" id="KW-0175">Coiled coil</keyword>
<evidence type="ECO:0000256" key="1">
    <source>
        <dbReference type="SAM" id="Coils"/>
    </source>
</evidence>
<feature type="domain" description="GGDEF" evidence="3">
    <location>
        <begin position="299"/>
        <end position="433"/>
    </location>
</feature>
<dbReference type="InterPro" id="IPR000160">
    <property type="entry name" value="GGDEF_dom"/>
</dbReference>
<dbReference type="HOGENOM" id="CLU_000445_70_50_6"/>
<dbReference type="GO" id="GO:0006355">
    <property type="term" value="P:regulation of DNA-templated transcription"/>
    <property type="evidence" value="ECO:0007669"/>
    <property type="project" value="InterPro"/>
</dbReference>
<dbReference type="InterPro" id="IPR035965">
    <property type="entry name" value="PAS-like_dom_sf"/>
</dbReference>
<dbReference type="Gene3D" id="3.30.450.20">
    <property type="entry name" value="PAS domain"/>
    <property type="match status" value="1"/>
</dbReference>
<dbReference type="PATRIC" id="fig|155920.8.peg.42"/>
<dbReference type="PANTHER" id="PTHR33121">
    <property type="entry name" value="CYCLIC DI-GMP PHOSPHODIESTERASE PDEF"/>
    <property type="match status" value="1"/>
</dbReference>
<dbReference type="Gene3D" id="3.30.70.270">
    <property type="match status" value="1"/>
</dbReference>
<dbReference type="AlphaFoldDB" id="A0A060H0T3"/>
<accession>A0A060H0T3</accession>
<sequence>MKKNKERTLRLMIIDDNPENTEAIVTLLRNSGIAVRPSQPQHLEDVTMMLSHAIDLVLIGNSSQISLRALHQQISTSGKDVPLIQLTWQLNEKEWIAATGFGIRSIALGHHPKHLLEVVNNEIEALQIRRSLRRVEAQIRETERRCNALIASSRDPIAYVHEGMHIQANQAYLEMFGFESFEDIEGLPLLDLIAAPHMEGFKHLLKTLSKGEKPPSQYKLDARHVNGNIFPATMEFTTTTYEGEPCIQVVLRGYEEFDQELTREIEKLRQRDPITGLLNRPAFIIALEDAVARAGMNGDQFGLLLVEPNHYTRILQEIGLDSADTLITSLANFFSEMIDSKVAMRTARFCETRFALLLEGDYTHTMTLAERIRIDIAQHIFLLGKHSTTVTVSIGGVQIGERIANLCQVLHHAAESVQIATQLGGNTTIIYDPAAADRAEELRIQNLLKQLQQAVTNNDLTIYYQPIMSLQQQSLELYQIYIGLHGDEELISSVTLLEIAKKRELIAQIDRWVVARAIAQIGERQRAGHTTHLLVQIDSASFTDPQLLTMLRTELAAHHVRGEQLWLQTPESKVFTHLYNAQQFLSEISVQGCKMGLEQFGTGLDSFQLLTHFKPAFLKLDRNLTQDINSNHDSLEKIREITSRAQDNGIATFAEFVTDSTSMSALFKVGVDYVQGDFVAPISSTMNNEF</sequence>
<dbReference type="CDD" id="cd01948">
    <property type="entry name" value="EAL"/>
    <property type="match status" value="1"/>
</dbReference>
<evidence type="ECO:0000313" key="5">
    <source>
        <dbReference type="Proteomes" id="UP000027215"/>
    </source>
</evidence>
<dbReference type="PANTHER" id="PTHR33121:SF79">
    <property type="entry name" value="CYCLIC DI-GMP PHOSPHODIESTERASE PDED-RELATED"/>
    <property type="match status" value="1"/>
</dbReference>
<dbReference type="NCBIfam" id="TIGR00254">
    <property type="entry name" value="GGDEF"/>
    <property type="match status" value="1"/>
</dbReference>